<reference evidence="1 2" key="1">
    <citation type="submission" date="2020-02" db="EMBL/GenBank/DDBJ databases">
        <authorList>
            <person name="Bullock J.N."/>
            <person name="Barnes M.L."/>
            <person name="Kankolongo K.M."/>
            <person name="Dejene B.A."/>
            <person name="Lindsay P.E."/>
            <person name="Bhuiyan S."/>
            <person name="Nayek S."/>
            <person name="Hughes L.E."/>
            <person name="Garlena R.A."/>
            <person name="Russell D.A."/>
            <person name="Pope W.H."/>
            <person name="Jacobs-Sera D."/>
            <person name="Hatfull G.F."/>
        </authorList>
    </citation>
    <scope>NUCLEOTIDE SEQUENCE [LARGE SCALE GENOMIC DNA]</scope>
</reference>
<dbReference type="Proteomes" id="UP000501266">
    <property type="component" value="Segment"/>
</dbReference>
<dbReference type="EMBL" id="MT024865">
    <property type="protein sequence ID" value="QIN94132.1"/>
    <property type="molecule type" value="Genomic_DNA"/>
</dbReference>
<proteinExistence type="predicted"/>
<sequence>MKFYAIASDQAEAIKNCHTGKYTNQPFWPDHKTLVPYLERAREENPGVSLRIWVIKVGG</sequence>
<dbReference type="GeneID" id="77928006"/>
<evidence type="ECO:0000313" key="2">
    <source>
        <dbReference type="Proteomes" id="UP000501266"/>
    </source>
</evidence>
<organism evidence="1 2">
    <name type="scientific">Streptomyces phage Wakanda</name>
    <dbReference type="NCBI Taxonomy" id="2713267"/>
    <lineage>
        <taxon>Viruses</taxon>
        <taxon>Duplodnaviria</taxon>
        <taxon>Heunggongvirae</taxon>
        <taxon>Uroviricota</taxon>
        <taxon>Caudoviricetes</taxon>
        <taxon>Stanwilliamsviridae</taxon>
        <taxon>Loccivirinae</taxon>
        <taxon>Wakandavirus</taxon>
        <taxon>Wakandavirus wakanda</taxon>
    </lineage>
</organism>
<gene>
    <name evidence="1" type="primary">170</name>
    <name evidence="1" type="ORF">SEA_WAKANDA_170</name>
</gene>
<name>A0A6G8R1R2_9CAUD</name>
<protein>
    <submittedName>
        <fullName evidence="1">Uncharacterized protein</fullName>
    </submittedName>
</protein>
<accession>A0A6G8R1R2</accession>
<keyword evidence="2" id="KW-1185">Reference proteome</keyword>
<evidence type="ECO:0000313" key="1">
    <source>
        <dbReference type="EMBL" id="QIN94132.1"/>
    </source>
</evidence>
<dbReference type="KEGG" id="vg:77928006"/>
<dbReference type="RefSeq" id="YP_010652223.1">
    <property type="nucleotide sequence ID" value="NC_070785.1"/>
</dbReference>